<dbReference type="EMBL" id="REGN01004932">
    <property type="protein sequence ID" value="RNA15518.1"/>
    <property type="molecule type" value="Genomic_DNA"/>
</dbReference>
<dbReference type="AlphaFoldDB" id="A0A3M7QX12"/>
<gene>
    <name evidence="1" type="ORF">BpHYR1_037682</name>
</gene>
<dbReference type="Proteomes" id="UP000276133">
    <property type="component" value="Unassembled WGS sequence"/>
</dbReference>
<reference evidence="1 2" key="1">
    <citation type="journal article" date="2018" name="Sci. Rep.">
        <title>Genomic signatures of local adaptation to the degree of environmental predictability in rotifers.</title>
        <authorList>
            <person name="Franch-Gras L."/>
            <person name="Hahn C."/>
            <person name="Garcia-Roger E.M."/>
            <person name="Carmona M.J."/>
            <person name="Serra M."/>
            <person name="Gomez A."/>
        </authorList>
    </citation>
    <scope>NUCLEOTIDE SEQUENCE [LARGE SCALE GENOMIC DNA]</scope>
    <source>
        <strain evidence="1">HYR1</strain>
    </source>
</reference>
<protein>
    <submittedName>
        <fullName evidence="1">Uncharacterized protein</fullName>
    </submittedName>
</protein>
<evidence type="ECO:0000313" key="1">
    <source>
        <dbReference type="EMBL" id="RNA15518.1"/>
    </source>
</evidence>
<sequence length="77" mass="9290">MKHFFVKYHITTIYDIYIKLLKYLNYYSTELVKILAFNKNTIFSLKTKSDFTLITRPISPRYINVLLSENAHRNKKN</sequence>
<comment type="caution">
    <text evidence="1">The sequence shown here is derived from an EMBL/GenBank/DDBJ whole genome shotgun (WGS) entry which is preliminary data.</text>
</comment>
<name>A0A3M7QX12_BRAPC</name>
<organism evidence="1 2">
    <name type="scientific">Brachionus plicatilis</name>
    <name type="common">Marine rotifer</name>
    <name type="synonym">Brachionus muelleri</name>
    <dbReference type="NCBI Taxonomy" id="10195"/>
    <lineage>
        <taxon>Eukaryota</taxon>
        <taxon>Metazoa</taxon>
        <taxon>Spiralia</taxon>
        <taxon>Gnathifera</taxon>
        <taxon>Rotifera</taxon>
        <taxon>Eurotatoria</taxon>
        <taxon>Monogononta</taxon>
        <taxon>Pseudotrocha</taxon>
        <taxon>Ploima</taxon>
        <taxon>Brachionidae</taxon>
        <taxon>Brachionus</taxon>
    </lineage>
</organism>
<evidence type="ECO:0000313" key="2">
    <source>
        <dbReference type="Proteomes" id="UP000276133"/>
    </source>
</evidence>
<keyword evidence="2" id="KW-1185">Reference proteome</keyword>
<proteinExistence type="predicted"/>
<accession>A0A3M7QX12</accession>